<proteinExistence type="predicted"/>
<dbReference type="RefSeq" id="WP_091237090.1">
    <property type="nucleotide sequence ID" value="NZ_FMKA01000067.1"/>
</dbReference>
<organism evidence="1 2">
    <name type="scientific">Anaerobium acetethylicum</name>
    <dbReference type="NCBI Taxonomy" id="1619234"/>
    <lineage>
        <taxon>Bacteria</taxon>
        <taxon>Bacillati</taxon>
        <taxon>Bacillota</taxon>
        <taxon>Clostridia</taxon>
        <taxon>Lachnospirales</taxon>
        <taxon>Lachnospiraceae</taxon>
        <taxon>Anaerobium</taxon>
    </lineage>
</organism>
<accession>A0A1D3TZ83</accession>
<dbReference type="Proteomes" id="UP000199315">
    <property type="component" value="Unassembled WGS sequence"/>
</dbReference>
<sequence>MGTVSKEKAAYLWNELTEYEKHTKMTATERAALHEWVLEGYSVHENGSMASTESGEPCDFLDVYRYEEALRQDLKKLSTREQENYLARLRNEDTIDNLREDFNELFFKAEIYEQVLQIYGLLEEAKIKIKNAKEGSRERAKQFDEWLAAHPDAELPFN</sequence>
<dbReference type="AlphaFoldDB" id="A0A1D3TZ83"/>
<evidence type="ECO:0000313" key="1">
    <source>
        <dbReference type="EMBL" id="SCP99867.1"/>
    </source>
</evidence>
<dbReference type="EMBL" id="FMKA01000067">
    <property type="protein sequence ID" value="SCP99867.1"/>
    <property type="molecule type" value="Genomic_DNA"/>
</dbReference>
<dbReference type="OrthoDB" id="2002916at2"/>
<name>A0A1D3TZ83_9FIRM</name>
<keyword evidence="2" id="KW-1185">Reference proteome</keyword>
<evidence type="ECO:0000313" key="2">
    <source>
        <dbReference type="Proteomes" id="UP000199315"/>
    </source>
</evidence>
<dbReference type="STRING" id="1619234.SAMN05421730_10672"/>
<gene>
    <name evidence="1" type="ORF">SAMN05421730_10672</name>
</gene>
<protein>
    <submittedName>
        <fullName evidence="1">Uncharacterized protein</fullName>
    </submittedName>
</protein>
<reference evidence="1 2" key="1">
    <citation type="submission" date="2016-09" db="EMBL/GenBank/DDBJ databases">
        <authorList>
            <person name="Capua I."/>
            <person name="De Benedictis P."/>
            <person name="Joannis T."/>
            <person name="Lombin L.H."/>
            <person name="Cattoli G."/>
        </authorList>
    </citation>
    <scope>NUCLEOTIDE SEQUENCE [LARGE SCALE GENOMIC DNA]</scope>
    <source>
        <strain evidence="1 2">GluBS11</strain>
    </source>
</reference>